<gene>
    <name evidence="3" type="ORF">CVT25_009669</name>
</gene>
<feature type="chain" id="PRO_5019209267" evidence="2">
    <location>
        <begin position="22"/>
        <end position="291"/>
    </location>
</feature>
<name>A0A409XP02_PSICY</name>
<dbReference type="AlphaFoldDB" id="A0A409XP02"/>
<evidence type="ECO:0000313" key="4">
    <source>
        <dbReference type="Proteomes" id="UP000283269"/>
    </source>
</evidence>
<reference evidence="3 4" key="1">
    <citation type="journal article" date="2018" name="Evol. Lett.">
        <title>Horizontal gene cluster transfer increased hallucinogenic mushroom diversity.</title>
        <authorList>
            <person name="Reynolds H.T."/>
            <person name="Vijayakumar V."/>
            <person name="Gluck-Thaler E."/>
            <person name="Korotkin H.B."/>
            <person name="Matheny P.B."/>
            <person name="Slot J.C."/>
        </authorList>
    </citation>
    <scope>NUCLEOTIDE SEQUENCE [LARGE SCALE GENOMIC DNA]</scope>
    <source>
        <strain evidence="3 4">2631</strain>
    </source>
</reference>
<dbReference type="InParanoid" id="A0A409XP02"/>
<evidence type="ECO:0000313" key="3">
    <source>
        <dbReference type="EMBL" id="PPQ92454.1"/>
    </source>
</evidence>
<dbReference type="EMBL" id="NHYD01001041">
    <property type="protein sequence ID" value="PPQ92454.1"/>
    <property type="molecule type" value="Genomic_DNA"/>
</dbReference>
<feature type="signal peptide" evidence="2">
    <location>
        <begin position="1"/>
        <end position="21"/>
    </location>
</feature>
<evidence type="ECO:0000256" key="1">
    <source>
        <dbReference type="SAM" id="MobiDB-lite"/>
    </source>
</evidence>
<accession>A0A409XP02</accession>
<dbReference type="Proteomes" id="UP000283269">
    <property type="component" value="Unassembled WGS sequence"/>
</dbReference>
<feature type="region of interest" description="Disordered" evidence="1">
    <location>
        <begin position="188"/>
        <end position="211"/>
    </location>
</feature>
<keyword evidence="4" id="KW-1185">Reference proteome</keyword>
<comment type="caution">
    <text evidence="3">The sequence shown here is derived from an EMBL/GenBank/DDBJ whole genome shotgun (WGS) entry which is preliminary data.</text>
</comment>
<keyword evidence="2" id="KW-0732">Signal</keyword>
<evidence type="ECO:0000256" key="2">
    <source>
        <dbReference type="SAM" id="SignalP"/>
    </source>
</evidence>
<protein>
    <submittedName>
        <fullName evidence="3">Uncharacterized protein</fullName>
    </submittedName>
</protein>
<sequence>MIYLVLLLLRVLRIFPPPLNHRPPFRLPSLLPFHLHRSLFQTTALVFIPAHTHHIRNPPPALSLALHPTTSSATLDFFTSTISPISNPTWLESTLISKPHFPPAAYAYIHDMPLIRMPLGQPNAVHDIRQILRVFFGLAIARAAEPHPEDAKDRYPGGELPLRFPADARIAVDLGAINDGGCPCTSKGNGGAGATASHGSPSAHANDADASEEEAVSPLAVGVAVISWMEGMRGVVACGVDVIADGWGREEERGVLLLADECLVMRRRRKRMQEVWKAVGSNCTSSSSSSS</sequence>
<proteinExistence type="predicted"/>
<organism evidence="3 4">
    <name type="scientific">Psilocybe cyanescens</name>
    <dbReference type="NCBI Taxonomy" id="93625"/>
    <lineage>
        <taxon>Eukaryota</taxon>
        <taxon>Fungi</taxon>
        <taxon>Dikarya</taxon>
        <taxon>Basidiomycota</taxon>
        <taxon>Agaricomycotina</taxon>
        <taxon>Agaricomycetes</taxon>
        <taxon>Agaricomycetidae</taxon>
        <taxon>Agaricales</taxon>
        <taxon>Agaricineae</taxon>
        <taxon>Strophariaceae</taxon>
        <taxon>Psilocybe</taxon>
    </lineage>
</organism>